<keyword evidence="3" id="KW-0863">Zinc-finger</keyword>
<feature type="region of interest" description="Disordered" evidence="5">
    <location>
        <begin position="143"/>
        <end position="180"/>
    </location>
</feature>
<evidence type="ECO:0000256" key="1">
    <source>
        <dbReference type="ARBA" id="ARBA00022468"/>
    </source>
</evidence>
<feature type="region of interest" description="Disordered" evidence="5">
    <location>
        <begin position="275"/>
        <end position="374"/>
    </location>
</feature>
<feature type="compositionally biased region" description="Low complexity" evidence="5">
    <location>
        <begin position="332"/>
        <end position="358"/>
    </location>
</feature>
<evidence type="ECO:0000256" key="5">
    <source>
        <dbReference type="SAM" id="MobiDB-lite"/>
    </source>
</evidence>
<gene>
    <name evidence="6" type="primary">GCS1</name>
    <name evidence="6" type="ORF">H4R34_004426</name>
</gene>
<reference evidence="6" key="1">
    <citation type="submission" date="2022-07" db="EMBL/GenBank/DDBJ databases">
        <title>Phylogenomic reconstructions and comparative analyses of Kickxellomycotina fungi.</title>
        <authorList>
            <person name="Reynolds N.K."/>
            <person name="Stajich J.E."/>
            <person name="Barry K."/>
            <person name="Grigoriev I.V."/>
            <person name="Crous P."/>
            <person name="Smith M.E."/>
        </authorList>
    </citation>
    <scope>NUCLEOTIDE SEQUENCE</scope>
    <source>
        <strain evidence="6">RSA 567</strain>
    </source>
</reference>
<dbReference type="EMBL" id="JANBQB010000556">
    <property type="protein sequence ID" value="KAJ1975197.1"/>
    <property type="molecule type" value="Genomic_DNA"/>
</dbReference>
<keyword evidence="4" id="KW-0862">Zinc</keyword>
<dbReference type="OrthoDB" id="983479at2759"/>
<feature type="compositionally biased region" description="Low complexity" evidence="5">
    <location>
        <begin position="161"/>
        <end position="177"/>
    </location>
</feature>
<dbReference type="AlphaFoldDB" id="A0A9W8B070"/>
<evidence type="ECO:0000256" key="3">
    <source>
        <dbReference type="ARBA" id="ARBA00022771"/>
    </source>
</evidence>
<feature type="region of interest" description="Disordered" evidence="5">
    <location>
        <begin position="63"/>
        <end position="128"/>
    </location>
</feature>
<dbReference type="GO" id="GO:0008270">
    <property type="term" value="F:zinc ion binding"/>
    <property type="evidence" value="ECO:0007669"/>
    <property type="project" value="UniProtKB-KW"/>
</dbReference>
<keyword evidence="1" id="KW-0343">GTPase activation</keyword>
<feature type="compositionally biased region" description="Polar residues" evidence="5">
    <location>
        <begin position="77"/>
        <end position="118"/>
    </location>
</feature>
<evidence type="ECO:0000313" key="7">
    <source>
        <dbReference type="Proteomes" id="UP001151582"/>
    </source>
</evidence>
<proteinExistence type="predicted"/>
<dbReference type="GO" id="GO:0030100">
    <property type="term" value="P:regulation of endocytosis"/>
    <property type="evidence" value="ECO:0007669"/>
    <property type="project" value="TreeGrafter"/>
</dbReference>
<dbReference type="PANTHER" id="PTHR46395:SF1">
    <property type="entry name" value="ADP-RIBOSYLATION FACTOR GTPASE-ACTIVATING PROTEIN 1"/>
    <property type="match status" value="1"/>
</dbReference>
<name>A0A9W8B070_9FUNG</name>
<sequence length="374" mass="39628">MSDEAKKLIVDLARQDGNKLGGNKKALEFFRAHPDYAEGMAIADKYNSDFAEQWRQKLNAAFEGRSYTPSLAPKKTAVQSGIHKSQSSPGQRFGQSTTTPSPSAGNQGPFGSTATKFGSTPVPAAHQGQKVRNEQYFASLGATNQSRPEDLPPSQGGRYVGFGSTPAPAAGAGQGDAFSAQDLLNDPSQLLQKGWSLFSSSAQIALEMAGTVGDKLVHHVVQPTAEAIQDPSFKENVRGYVSDLGQRGAGLVSSVWNQPASTSFQGYRSLNDEHGASRAPLVSSSHEGSDAGGGHRSADDWSPLTPSAELPLSSQADRPPFSRSKSSTPRFGTQGSGTASSGGLTSRHKNSNSSTSLSTKHKPKNDWNDDWDEF</sequence>
<evidence type="ECO:0000313" key="6">
    <source>
        <dbReference type="EMBL" id="KAJ1975197.1"/>
    </source>
</evidence>
<dbReference type="Proteomes" id="UP001151582">
    <property type="component" value="Unassembled WGS sequence"/>
</dbReference>
<dbReference type="PANTHER" id="PTHR46395">
    <property type="entry name" value="ADP-RIBOSYLATION FACTOR GTPASE-ACTIVATING PROTEIN 1"/>
    <property type="match status" value="1"/>
</dbReference>
<evidence type="ECO:0000256" key="2">
    <source>
        <dbReference type="ARBA" id="ARBA00022723"/>
    </source>
</evidence>
<keyword evidence="2" id="KW-0479">Metal-binding</keyword>
<comment type="caution">
    <text evidence="6">The sequence shown here is derived from an EMBL/GenBank/DDBJ whole genome shotgun (WGS) entry which is preliminary data.</text>
</comment>
<keyword evidence="7" id="KW-1185">Reference proteome</keyword>
<dbReference type="GO" id="GO:0000139">
    <property type="term" value="C:Golgi membrane"/>
    <property type="evidence" value="ECO:0007669"/>
    <property type="project" value="TreeGrafter"/>
</dbReference>
<evidence type="ECO:0000256" key="4">
    <source>
        <dbReference type="ARBA" id="ARBA00022833"/>
    </source>
</evidence>
<protein>
    <submittedName>
        <fullName evidence="6">Zn finger-containing GTPase- Activating Protein for ARF</fullName>
    </submittedName>
</protein>
<accession>A0A9W8B070</accession>
<dbReference type="GO" id="GO:0005096">
    <property type="term" value="F:GTPase activator activity"/>
    <property type="evidence" value="ECO:0007669"/>
    <property type="project" value="UniProtKB-KW"/>
</dbReference>
<organism evidence="6 7">
    <name type="scientific">Dimargaris verticillata</name>
    <dbReference type="NCBI Taxonomy" id="2761393"/>
    <lineage>
        <taxon>Eukaryota</taxon>
        <taxon>Fungi</taxon>
        <taxon>Fungi incertae sedis</taxon>
        <taxon>Zoopagomycota</taxon>
        <taxon>Kickxellomycotina</taxon>
        <taxon>Dimargaritomycetes</taxon>
        <taxon>Dimargaritales</taxon>
        <taxon>Dimargaritaceae</taxon>
        <taxon>Dimargaris</taxon>
    </lineage>
</organism>
<dbReference type="GO" id="GO:0032012">
    <property type="term" value="P:regulation of ARF protein signal transduction"/>
    <property type="evidence" value="ECO:0007669"/>
    <property type="project" value="TreeGrafter"/>
</dbReference>